<feature type="domain" description="Saposin A-type" evidence="15">
    <location>
        <begin position="17"/>
        <end position="57"/>
    </location>
</feature>
<comment type="caution">
    <text evidence="16">The sequence shown here is derived from an EMBL/GenBank/DDBJ whole genome shotgun (WGS) entry which is preliminary data.</text>
</comment>
<name>A0A8S2NPG0_9BILA</name>
<keyword evidence="9" id="KW-0325">Glycoprotein</keyword>
<dbReference type="FunFam" id="1.10.225.10:FF:000002">
    <property type="entry name" value="prosaposin isoform X2"/>
    <property type="match status" value="5"/>
</dbReference>
<evidence type="ECO:0000256" key="1">
    <source>
        <dbReference type="ARBA" id="ARBA00004364"/>
    </source>
</evidence>
<feature type="domain" description="Saposin B-type" evidence="14">
    <location>
        <begin position="239"/>
        <end position="320"/>
    </location>
</feature>
<evidence type="ECO:0000256" key="9">
    <source>
        <dbReference type="ARBA" id="ARBA00023180"/>
    </source>
</evidence>
<feature type="domain" description="Saposin B-type" evidence="14">
    <location>
        <begin position="733"/>
        <end position="817"/>
    </location>
</feature>
<evidence type="ECO:0000313" key="16">
    <source>
        <dbReference type="EMBL" id="CAF4008170.1"/>
    </source>
</evidence>
<feature type="domain" description="Saposin B-type" evidence="14">
    <location>
        <begin position="441"/>
        <end position="522"/>
    </location>
</feature>
<keyword evidence="6 13" id="KW-0732">Signal</keyword>
<feature type="domain" description="Saposin B-type" evidence="14">
    <location>
        <begin position="861"/>
        <end position="943"/>
    </location>
</feature>
<dbReference type="PANTHER" id="PTHR11480">
    <property type="entry name" value="SAPOSIN-RELATED"/>
    <property type="match status" value="1"/>
</dbReference>
<evidence type="ECO:0000256" key="6">
    <source>
        <dbReference type="ARBA" id="ARBA00022729"/>
    </source>
</evidence>
<evidence type="ECO:0000259" key="15">
    <source>
        <dbReference type="PROSITE" id="PS51110"/>
    </source>
</evidence>
<keyword evidence="8" id="KW-1015">Disulfide bond</keyword>
<feature type="domain" description="Saposin B-type" evidence="14">
    <location>
        <begin position="539"/>
        <end position="620"/>
    </location>
</feature>
<evidence type="ECO:0000256" key="11">
    <source>
        <dbReference type="ARBA" id="ARBA00041094"/>
    </source>
</evidence>
<proteinExistence type="predicted"/>
<dbReference type="PROSITE" id="PS50015">
    <property type="entry name" value="SAP_B"/>
    <property type="match status" value="8"/>
</dbReference>
<dbReference type="Pfam" id="PF02199">
    <property type="entry name" value="SapA"/>
    <property type="match status" value="2"/>
</dbReference>
<dbReference type="Pfam" id="PF03489">
    <property type="entry name" value="SapB_2"/>
    <property type="match status" value="7"/>
</dbReference>
<feature type="signal peptide" evidence="13">
    <location>
        <begin position="1"/>
        <end position="19"/>
    </location>
</feature>
<dbReference type="GO" id="GO:0006665">
    <property type="term" value="P:sphingolipid metabolic process"/>
    <property type="evidence" value="ECO:0007669"/>
    <property type="project" value="InterPro"/>
</dbReference>
<dbReference type="SMART" id="SM00162">
    <property type="entry name" value="SAPA"/>
    <property type="match status" value="2"/>
</dbReference>
<dbReference type="InterPro" id="IPR051428">
    <property type="entry name" value="Sphingo_Act-Surfact_Prot"/>
</dbReference>
<comment type="function">
    <text evidence="10">Pulmonary surfactant-associated proteins promote alveolar stability by lowering the surface tension at the air-liquid interface in the peripheral air spaces. SP-B increases the collapse pressure of palmitic acid to nearly 70 millinewtons per meter.</text>
</comment>
<evidence type="ECO:0000256" key="4">
    <source>
        <dbReference type="ARBA" id="ARBA00022525"/>
    </source>
</evidence>
<comment type="subunit">
    <text evidence="2">Homodimer; disulfide-linked.</text>
</comment>
<protein>
    <recommendedName>
        <fullName evidence="11">Pulmonary surfactant-associated protein B</fullName>
    </recommendedName>
    <alternativeName>
        <fullName evidence="12">Pulmonary surfactant-associated proteolipid SPL(Phe)</fullName>
    </alternativeName>
</protein>
<dbReference type="InterPro" id="IPR008139">
    <property type="entry name" value="SaposinB_dom"/>
</dbReference>
<dbReference type="InterPro" id="IPR008373">
    <property type="entry name" value="Saposin"/>
</dbReference>
<comment type="subcellular location">
    <subcellularLocation>
        <location evidence="1">Secreted</location>
        <location evidence="1">Extracellular space</location>
        <location evidence="1">Surface film</location>
    </subcellularLocation>
</comment>
<dbReference type="InterPro" id="IPR011001">
    <property type="entry name" value="Saposin-like"/>
</dbReference>
<keyword evidence="3" id="KW-0767">Surface film</keyword>
<evidence type="ECO:0000256" key="8">
    <source>
        <dbReference type="ARBA" id="ARBA00023157"/>
    </source>
</evidence>
<gene>
    <name evidence="16" type="ORF">SMN809_LOCUS12323</name>
</gene>
<dbReference type="SMART" id="SM00741">
    <property type="entry name" value="SapB"/>
    <property type="match status" value="9"/>
</dbReference>
<keyword evidence="4" id="KW-0964">Secreted</keyword>
<dbReference type="Pfam" id="PF05184">
    <property type="entry name" value="SapB_1"/>
    <property type="match status" value="7"/>
</dbReference>
<dbReference type="GO" id="GO:0005576">
    <property type="term" value="C:extracellular region"/>
    <property type="evidence" value="ECO:0007669"/>
    <property type="project" value="UniProtKB-SubCell"/>
</dbReference>
<keyword evidence="5" id="KW-0305">Gaseous exchange</keyword>
<feature type="domain" description="Saposin B-type" evidence="14">
    <location>
        <begin position="637"/>
        <end position="718"/>
    </location>
</feature>
<evidence type="ECO:0000256" key="2">
    <source>
        <dbReference type="ARBA" id="ARBA00011748"/>
    </source>
</evidence>
<organism evidence="16 17">
    <name type="scientific">Rotaria magnacalcarata</name>
    <dbReference type="NCBI Taxonomy" id="392030"/>
    <lineage>
        <taxon>Eukaryota</taxon>
        <taxon>Metazoa</taxon>
        <taxon>Spiralia</taxon>
        <taxon>Gnathifera</taxon>
        <taxon>Rotifera</taxon>
        <taxon>Eurotatoria</taxon>
        <taxon>Bdelloidea</taxon>
        <taxon>Philodinida</taxon>
        <taxon>Philodinidae</taxon>
        <taxon>Rotaria</taxon>
    </lineage>
</organism>
<evidence type="ECO:0000256" key="3">
    <source>
        <dbReference type="ARBA" id="ARBA00022439"/>
    </source>
</evidence>
<sequence>MKLITILSAIVVITTSTWAYSDECIKGPEYWCRDATTAEKCGAVDHCQRTVWNQKEADKKAITGSQTAEMLCNVLVQAANELISDTFINVNSMKQYLRQECTKLPSQNNLIQKCETAVDLYLPDILRHIQSGTKVTANPVECALCKYIISYVDAVIQNNKSEAAIVAALEKVCTILPSSLHDKCKQFIDTYSTALVQLIEKYGTPEQVCDALKLCTNGTEASSLLERVQQMESKQVSLNGLQCTFCKLIIGYLESAVQNNRTPAAIEAALEKVCNYLPATLKDNCTHFVKIYGPIIAILLEKNATAVQVCNFIKLCNNGTQDITSSVPDQGFNIEKLSIKSVECALCKYIIGYVDTVIQNNKSEAAIEAALEKVCTILPSSIKPKCDQFVVTYGPVLLQLIKTYGTPDLVCDALKLCNNGTQQISRRALLQVLKLQRVVGSPATCALCKYVVGYIDIIIQNNKSEAAIEAALEKVCAILPAAIKAACDQFVVTYGPALLQLIQKYGTPDKVCGALKLCNNGTQKIVPVESSKIERVPGSPATCALCKYIVGYVDIIIQNNKSEAAIEAALEKVCGILPAAIKAACDQFVVTYGPALFQLIQKYGTPDKVCGALKLCNNGTQTMESIDHTVPSKPIKDDPECSLCKYVVSYLDLLIQSNITAAELEKALEFVCTILPSSYQKQCKTFVDSYAPILAELIAELDDPNVVCVWLTLCPKSEDKVIQVPALKMNKFKSLPCNLCEYIVNYLEAIIQSNSTETQFEDALDKACKIIPISQLQSECQTLVHLYGDDLINYLVNHGNPKAVCQKLGLSICLTYAYRPDCAIGPVYWCKSFQNAQDCGALRHCTDTIWRYDEQRISIDSSTKCEWCEKILENTHKAIENVADNEDLIKFTLLNGCKMLPLEDISSKCTSVIENYRTTVIELMKHKTYNRVCRLMDICQTNEIYTNKEKPYVDTQSKILCNVVVRATQELHVNQQKPRSEIQTYLKADCQQLADFQLVTRCEDLIERHGNEIYAHVVSRVELSKICDYIEDFGVQ</sequence>
<dbReference type="PANTHER" id="PTHR11480:SF33">
    <property type="entry name" value="PULMONARY SURFACTANT-ASSOCIATED PROTEIN B"/>
    <property type="match status" value="1"/>
</dbReference>
<dbReference type="GO" id="GO:0016020">
    <property type="term" value="C:membrane"/>
    <property type="evidence" value="ECO:0007669"/>
    <property type="project" value="GOC"/>
</dbReference>
<keyword evidence="7" id="KW-0677">Repeat</keyword>
<dbReference type="EMBL" id="CAJOBI010004637">
    <property type="protein sequence ID" value="CAF4008170.1"/>
    <property type="molecule type" value="Genomic_DNA"/>
</dbReference>
<evidence type="ECO:0000259" key="14">
    <source>
        <dbReference type="PROSITE" id="PS50015"/>
    </source>
</evidence>
<dbReference type="InterPro" id="IPR008138">
    <property type="entry name" value="SapB_2"/>
</dbReference>
<feature type="chain" id="PRO_5035749242" description="Pulmonary surfactant-associated protein B" evidence="13">
    <location>
        <begin position="20"/>
        <end position="1036"/>
    </location>
</feature>
<feature type="domain" description="Saposin B-type" evidence="14">
    <location>
        <begin position="340"/>
        <end position="421"/>
    </location>
</feature>
<dbReference type="AlphaFoldDB" id="A0A8S2NPG0"/>
<reference evidence="16" key="1">
    <citation type="submission" date="2021-02" db="EMBL/GenBank/DDBJ databases">
        <authorList>
            <person name="Nowell W R."/>
        </authorList>
    </citation>
    <scope>NUCLEOTIDE SEQUENCE</scope>
</reference>
<dbReference type="PROSITE" id="PS51110">
    <property type="entry name" value="SAP_A"/>
    <property type="match status" value="2"/>
</dbReference>
<evidence type="ECO:0000256" key="7">
    <source>
        <dbReference type="ARBA" id="ARBA00022737"/>
    </source>
</evidence>
<evidence type="ECO:0000313" key="17">
    <source>
        <dbReference type="Proteomes" id="UP000676336"/>
    </source>
</evidence>
<evidence type="ECO:0000256" key="10">
    <source>
        <dbReference type="ARBA" id="ARBA00037221"/>
    </source>
</evidence>
<dbReference type="Proteomes" id="UP000676336">
    <property type="component" value="Unassembled WGS sequence"/>
</dbReference>
<feature type="domain" description="Saposin A-type" evidence="15">
    <location>
        <begin position="815"/>
        <end position="855"/>
    </location>
</feature>
<evidence type="ECO:0000256" key="5">
    <source>
        <dbReference type="ARBA" id="ARBA00022713"/>
    </source>
</evidence>
<feature type="non-terminal residue" evidence="16">
    <location>
        <position position="1"/>
    </location>
</feature>
<evidence type="ECO:0000256" key="12">
    <source>
        <dbReference type="ARBA" id="ARBA00041785"/>
    </source>
</evidence>
<accession>A0A8S2NPG0</accession>
<evidence type="ECO:0000256" key="13">
    <source>
        <dbReference type="SAM" id="SignalP"/>
    </source>
</evidence>
<dbReference type="SUPFAM" id="SSF47862">
    <property type="entry name" value="Saposin"/>
    <property type="match status" value="9"/>
</dbReference>
<dbReference type="GO" id="GO:0005764">
    <property type="term" value="C:lysosome"/>
    <property type="evidence" value="ECO:0007669"/>
    <property type="project" value="InterPro"/>
</dbReference>
<dbReference type="InterPro" id="IPR007856">
    <property type="entry name" value="SapB_1"/>
</dbReference>
<feature type="domain" description="Saposin B-type" evidence="14">
    <location>
        <begin position="138"/>
        <end position="219"/>
    </location>
</feature>
<dbReference type="PRINTS" id="PR01797">
    <property type="entry name" value="SAPOSIN"/>
</dbReference>
<dbReference type="InterPro" id="IPR003119">
    <property type="entry name" value="SAP_A"/>
</dbReference>
<dbReference type="Gene3D" id="1.10.225.10">
    <property type="entry name" value="Saposin-like"/>
    <property type="match status" value="10"/>
</dbReference>